<dbReference type="GO" id="GO:0005634">
    <property type="term" value="C:nucleus"/>
    <property type="evidence" value="ECO:0007669"/>
    <property type="project" value="TreeGrafter"/>
</dbReference>
<dbReference type="PANTHER" id="PTHR11085:SF10">
    <property type="entry name" value="NAD-DEPENDENT PROTEIN DEACYLASE SIRTUIN-5, MITOCHONDRIAL-RELATED"/>
    <property type="match status" value="1"/>
</dbReference>
<dbReference type="EMBL" id="CAJNOQ010004966">
    <property type="protein sequence ID" value="CAF1080710.1"/>
    <property type="molecule type" value="Genomic_DNA"/>
</dbReference>
<evidence type="ECO:0000256" key="3">
    <source>
        <dbReference type="PROSITE-ProRule" id="PRU00236"/>
    </source>
</evidence>
<evidence type="ECO:0000313" key="7">
    <source>
        <dbReference type="Proteomes" id="UP000663829"/>
    </source>
</evidence>
<gene>
    <name evidence="5" type="ORF">GPM918_LOCUS17753</name>
    <name evidence="6" type="ORF">SRO942_LOCUS17752</name>
</gene>
<feature type="binding site" evidence="3">
    <location>
        <position position="143"/>
    </location>
    <ligand>
        <name>Zn(2+)</name>
        <dbReference type="ChEBI" id="CHEBI:29105"/>
    </ligand>
</feature>
<proteinExistence type="predicted"/>
<evidence type="ECO:0000256" key="2">
    <source>
        <dbReference type="ARBA" id="ARBA00023027"/>
    </source>
</evidence>
<dbReference type="GO" id="GO:0046872">
    <property type="term" value="F:metal ion binding"/>
    <property type="evidence" value="ECO:0007669"/>
    <property type="project" value="UniProtKB-KW"/>
</dbReference>
<dbReference type="PANTHER" id="PTHR11085">
    <property type="entry name" value="NAD-DEPENDENT PROTEIN DEACYLASE SIRTUIN-5, MITOCHONDRIAL-RELATED"/>
    <property type="match status" value="1"/>
</dbReference>
<dbReference type="Proteomes" id="UP000663829">
    <property type="component" value="Unassembled WGS sequence"/>
</dbReference>
<dbReference type="AlphaFoldDB" id="A0A814MND9"/>
<keyword evidence="2" id="KW-0520">NAD</keyword>
<comment type="caution">
    <text evidence="5">The sequence shown here is derived from an EMBL/GenBank/DDBJ whole genome shotgun (WGS) entry which is preliminary data.</text>
</comment>
<evidence type="ECO:0000256" key="1">
    <source>
        <dbReference type="ARBA" id="ARBA00022679"/>
    </source>
</evidence>
<evidence type="ECO:0000259" key="4">
    <source>
        <dbReference type="PROSITE" id="PS50305"/>
    </source>
</evidence>
<dbReference type="EMBL" id="CAJOBC010004967">
    <property type="protein sequence ID" value="CAF3846650.1"/>
    <property type="molecule type" value="Genomic_DNA"/>
</dbReference>
<name>A0A814MND9_9BILA</name>
<accession>A0A814MND9</accession>
<sequence>MAHGVTDEYKREYFDSEIELEKKLDQLAQWISASKHFIVFTGAGVSTSTGIPDFRSGMDTVLTTGPGAWELRDNNSARPKNAKVLPDMNKAIPSPTHMALVELQRRGILKCVVSQNCDGLHLRSGLNPTGLAELHGNMNLEICSKCEAKYLRDYDTGIGRRDHLTGRRCDKKECDGLLKDSIIHFGENLPKSELSKAFEHADKADVCLALGSSLNVTPAADVPRKVAERKQKLIIGNLQRTALHGSSLLNIHTFTDTIMQGLMKRLNLPIPTWIVRRRIRFQIKNDSKNSYQVLIEGRDPDQDLPYSLFKSILVNIDNTELKSETSNSKFILKEEPFGFVADIEDEKSTTKIQLQINFFGHYNELPYNLEYVLQNIEDEFYLFYNPRTGVWLRKSRADDVTE</sequence>
<evidence type="ECO:0000313" key="5">
    <source>
        <dbReference type="EMBL" id="CAF1080710.1"/>
    </source>
</evidence>
<organism evidence="5 7">
    <name type="scientific">Didymodactylos carnosus</name>
    <dbReference type="NCBI Taxonomy" id="1234261"/>
    <lineage>
        <taxon>Eukaryota</taxon>
        <taxon>Metazoa</taxon>
        <taxon>Spiralia</taxon>
        <taxon>Gnathifera</taxon>
        <taxon>Rotifera</taxon>
        <taxon>Eurotatoria</taxon>
        <taxon>Bdelloidea</taxon>
        <taxon>Philodinida</taxon>
        <taxon>Philodinidae</taxon>
        <taxon>Didymodactylos</taxon>
    </lineage>
</organism>
<dbReference type="InterPro" id="IPR050134">
    <property type="entry name" value="NAD-dep_sirtuin_deacylases"/>
</dbReference>
<evidence type="ECO:0000313" key="6">
    <source>
        <dbReference type="EMBL" id="CAF3846650.1"/>
    </source>
</evidence>
<dbReference type="Gene3D" id="3.40.50.1220">
    <property type="entry name" value="TPP-binding domain"/>
    <property type="match status" value="1"/>
</dbReference>
<protein>
    <recommendedName>
        <fullName evidence="4">Deacetylase sirtuin-type domain-containing protein</fullName>
    </recommendedName>
</protein>
<dbReference type="Pfam" id="PF02146">
    <property type="entry name" value="SIR2"/>
    <property type="match status" value="1"/>
</dbReference>
<feature type="binding site" evidence="3">
    <location>
        <position position="169"/>
    </location>
    <ligand>
        <name>Zn(2+)</name>
        <dbReference type="ChEBI" id="CHEBI:29105"/>
    </ligand>
</feature>
<reference evidence="5" key="1">
    <citation type="submission" date="2021-02" db="EMBL/GenBank/DDBJ databases">
        <authorList>
            <person name="Nowell W R."/>
        </authorList>
    </citation>
    <scope>NUCLEOTIDE SEQUENCE</scope>
</reference>
<feature type="binding site" evidence="3">
    <location>
        <position position="146"/>
    </location>
    <ligand>
        <name>Zn(2+)</name>
        <dbReference type="ChEBI" id="CHEBI:29105"/>
    </ligand>
</feature>
<dbReference type="InterPro" id="IPR029035">
    <property type="entry name" value="DHS-like_NAD/FAD-binding_dom"/>
</dbReference>
<keyword evidence="1" id="KW-0808">Transferase</keyword>
<dbReference type="Proteomes" id="UP000681722">
    <property type="component" value="Unassembled WGS sequence"/>
</dbReference>
<feature type="binding site" evidence="3">
    <location>
        <position position="174"/>
    </location>
    <ligand>
        <name>Zn(2+)</name>
        <dbReference type="ChEBI" id="CHEBI:29105"/>
    </ligand>
</feature>
<dbReference type="GO" id="GO:0017136">
    <property type="term" value="F:histone deacetylase activity, NAD-dependent"/>
    <property type="evidence" value="ECO:0007669"/>
    <property type="project" value="TreeGrafter"/>
</dbReference>
<dbReference type="PROSITE" id="PS50305">
    <property type="entry name" value="SIRTUIN"/>
    <property type="match status" value="1"/>
</dbReference>
<keyword evidence="3" id="KW-0862">Zinc</keyword>
<dbReference type="Gene3D" id="2.20.28.200">
    <property type="match status" value="1"/>
</dbReference>
<keyword evidence="3" id="KW-0479">Metal-binding</keyword>
<feature type="domain" description="Deacetylase sirtuin-type" evidence="4">
    <location>
        <begin position="17"/>
        <end position="269"/>
    </location>
</feature>
<dbReference type="SUPFAM" id="SSF52467">
    <property type="entry name" value="DHS-like NAD/FAD-binding domain"/>
    <property type="match status" value="1"/>
</dbReference>
<dbReference type="GO" id="GO:0070403">
    <property type="term" value="F:NAD+ binding"/>
    <property type="evidence" value="ECO:0007669"/>
    <property type="project" value="InterPro"/>
</dbReference>
<feature type="active site" description="Proton acceptor" evidence="3">
    <location>
        <position position="135"/>
    </location>
</feature>
<keyword evidence="7" id="KW-1185">Reference proteome</keyword>
<dbReference type="OrthoDB" id="2919105at2759"/>
<dbReference type="InterPro" id="IPR003000">
    <property type="entry name" value="Sirtuin"/>
</dbReference>
<dbReference type="InterPro" id="IPR026590">
    <property type="entry name" value="Ssirtuin_cat_dom"/>
</dbReference>